<sequence length="113" mass="12937">MQTAMAQAIAYQRQRPAIEQAGTYALNRLVPYALMKNCRGGVIGRFLLSLYNGDDFPFALTDLRSLDLDLFQDCMHVLVMDYDPTLEVHERVQDGSQIWQRMIELWAPEVAEA</sequence>
<protein>
    <recommendedName>
        <fullName evidence="1">DUF7673 domain-containing protein</fullName>
    </recommendedName>
</protein>
<evidence type="ECO:0000313" key="3">
    <source>
        <dbReference type="Proteomes" id="UP000032068"/>
    </source>
</evidence>
<organism evidence="2 3">
    <name type="scientific">Pseudomonas fulva</name>
    <dbReference type="NCBI Taxonomy" id="47880"/>
    <lineage>
        <taxon>Bacteria</taxon>
        <taxon>Pseudomonadati</taxon>
        <taxon>Pseudomonadota</taxon>
        <taxon>Gammaproteobacteria</taxon>
        <taxon>Pseudomonadales</taxon>
        <taxon>Pseudomonadaceae</taxon>
        <taxon>Pseudomonas</taxon>
    </lineage>
</organism>
<gene>
    <name evidence="2" type="ORF">RU08_19380</name>
</gene>
<feature type="domain" description="DUF7673" evidence="1">
    <location>
        <begin position="25"/>
        <end position="106"/>
    </location>
</feature>
<reference evidence="2 3" key="1">
    <citation type="submission" date="2014-12" db="EMBL/GenBank/DDBJ databases">
        <title>16Stimator: statistical estimation of ribosomal gene copy numbers from draft genome assemblies.</title>
        <authorList>
            <person name="Perisin M.A."/>
            <person name="Vetter M."/>
            <person name="Gilbert J.A."/>
            <person name="Bergelson J."/>
        </authorList>
    </citation>
    <scope>NUCLEOTIDE SEQUENCE [LARGE SCALE GENOMIC DNA]</scope>
    <source>
        <strain evidence="2 3">MEJ086</strain>
    </source>
</reference>
<dbReference type="AlphaFoldDB" id="A0A0D0JNZ2"/>
<comment type="caution">
    <text evidence="2">The sequence shown here is derived from an EMBL/GenBank/DDBJ whole genome shotgun (WGS) entry which is preliminary data.</text>
</comment>
<proteinExistence type="predicted"/>
<dbReference type="InterPro" id="IPR056090">
    <property type="entry name" value="DUF7673"/>
</dbReference>
<name>A0A0D0JNZ2_9PSED</name>
<dbReference type="EMBL" id="JXQW01000061">
    <property type="protein sequence ID" value="KIP97063.1"/>
    <property type="molecule type" value="Genomic_DNA"/>
</dbReference>
<dbReference type="Proteomes" id="UP000032068">
    <property type="component" value="Unassembled WGS sequence"/>
</dbReference>
<evidence type="ECO:0000313" key="2">
    <source>
        <dbReference type="EMBL" id="KIP97063.1"/>
    </source>
</evidence>
<accession>A0A0D0JNZ2</accession>
<dbReference type="Pfam" id="PF24720">
    <property type="entry name" value="DUF7673"/>
    <property type="match status" value="1"/>
</dbReference>
<evidence type="ECO:0000259" key="1">
    <source>
        <dbReference type="Pfam" id="PF24720"/>
    </source>
</evidence>